<dbReference type="PROSITE" id="PS51462">
    <property type="entry name" value="NUDIX"/>
    <property type="match status" value="1"/>
</dbReference>
<evidence type="ECO:0000256" key="1">
    <source>
        <dbReference type="ARBA" id="ARBA00022801"/>
    </source>
</evidence>
<reference evidence="3 4" key="1">
    <citation type="submission" date="2019-02" db="EMBL/GenBank/DDBJ databases">
        <title>Genome sequencing of the rare red list fungi Hericium alpestre (H. flagellum).</title>
        <authorList>
            <person name="Buettner E."/>
            <person name="Kellner H."/>
        </authorList>
    </citation>
    <scope>NUCLEOTIDE SEQUENCE [LARGE SCALE GENOMIC DNA]</scope>
    <source>
        <strain evidence="3 4">DSM 108284</strain>
    </source>
</reference>
<evidence type="ECO:0000313" key="4">
    <source>
        <dbReference type="Proteomes" id="UP000298061"/>
    </source>
</evidence>
<proteinExistence type="predicted"/>
<dbReference type="GO" id="GO:0004081">
    <property type="term" value="F:bis(5'-nucleosyl)-tetraphosphatase (asymmetrical) activity"/>
    <property type="evidence" value="ECO:0007669"/>
    <property type="project" value="TreeGrafter"/>
</dbReference>
<dbReference type="InterPro" id="IPR051325">
    <property type="entry name" value="Nudix_hydrolase_domain"/>
</dbReference>
<dbReference type="SUPFAM" id="SSF55811">
    <property type="entry name" value="Nudix"/>
    <property type="match status" value="1"/>
</dbReference>
<dbReference type="GO" id="GO:0006167">
    <property type="term" value="P:AMP biosynthetic process"/>
    <property type="evidence" value="ECO:0007669"/>
    <property type="project" value="TreeGrafter"/>
</dbReference>
<protein>
    <recommendedName>
        <fullName evidence="2">Nudix hydrolase domain-containing protein</fullName>
    </recommendedName>
</protein>
<dbReference type="PANTHER" id="PTHR21340">
    <property type="entry name" value="DIADENOSINE 5,5-P1,P4-TETRAPHOSPHATE PYROPHOSPHOHYDROLASE MUTT"/>
    <property type="match status" value="1"/>
</dbReference>
<dbReference type="InterPro" id="IPR020084">
    <property type="entry name" value="NUDIX_hydrolase_CS"/>
</dbReference>
<comment type="caution">
    <text evidence="3">The sequence shown here is derived from an EMBL/GenBank/DDBJ whole genome shotgun (WGS) entry which is preliminary data.</text>
</comment>
<organism evidence="3 4">
    <name type="scientific">Hericium alpestre</name>
    <dbReference type="NCBI Taxonomy" id="135208"/>
    <lineage>
        <taxon>Eukaryota</taxon>
        <taxon>Fungi</taxon>
        <taxon>Dikarya</taxon>
        <taxon>Basidiomycota</taxon>
        <taxon>Agaricomycotina</taxon>
        <taxon>Agaricomycetes</taxon>
        <taxon>Russulales</taxon>
        <taxon>Hericiaceae</taxon>
        <taxon>Hericium</taxon>
    </lineage>
</organism>
<gene>
    <name evidence="3" type="ORF">EWM64_g2280</name>
</gene>
<dbReference type="OrthoDB" id="10259236at2759"/>
<dbReference type="PANTHER" id="PTHR21340:SF0">
    <property type="entry name" value="BIS(5'-NUCLEOSYL)-TETRAPHOSPHATASE [ASYMMETRICAL]"/>
    <property type="match status" value="1"/>
</dbReference>
<dbReference type="STRING" id="135208.A0A4Z0A743"/>
<dbReference type="EMBL" id="SFCI01000179">
    <property type="protein sequence ID" value="TFY81739.1"/>
    <property type="molecule type" value="Genomic_DNA"/>
</dbReference>
<name>A0A4Z0A743_9AGAM</name>
<dbReference type="Pfam" id="PF00293">
    <property type="entry name" value="NUDIX"/>
    <property type="match status" value="1"/>
</dbReference>
<feature type="domain" description="Nudix hydrolase" evidence="2">
    <location>
        <begin position="27"/>
        <end position="179"/>
    </location>
</feature>
<sequence length="197" mass="22646">MADPKIPTDQFRSEEFLICGGSILFQDLPPPSSSFDASKSLHICLLRHTIRNEWLLPKGRKDRDENVSVTAVRETYEETGYPCKLLPITLDTRAPEAFAQTKDRVESVEESREPFMMTLRRVTERNVKLIWWFVSIKTGELQPGTQTVVESYESEFVAVEDALKMATFQSDRDVIQRAVDIVCKTYYNKHPDVQQLA</sequence>
<dbReference type="AlphaFoldDB" id="A0A4Z0A743"/>
<dbReference type="Proteomes" id="UP000298061">
    <property type="component" value="Unassembled WGS sequence"/>
</dbReference>
<evidence type="ECO:0000313" key="3">
    <source>
        <dbReference type="EMBL" id="TFY81739.1"/>
    </source>
</evidence>
<dbReference type="Gene3D" id="3.90.79.10">
    <property type="entry name" value="Nucleoside Triphosphate Pyrophosphohydrolase"/>
    <property type="match status" value="1"/>
</dbReference>
<keyword evidence="4" id="KW-1185">Reference proteome</keyword>
<dbReference type="PROSITE" id="PS00893">
    <property type="entry name" value="NUDIX_BOX"/>
    <property type="match status" value="1"/>
</dbReference>
<dbReference type="InterPro" id="IPR000086">
    <property type="entry name" value="NUDIX_hydrolase_dom"/>
</dbReference>
<evidence type="ECO:0000259" key="2">
    <source>
        <dbReference type="PROSITE" id="PS51462"/>
    </source>
</evidence>
<dbReference type="GO" id="GO:0006754">
    <property type="term" value="P:ATP biosynthetic process"/>
    <property type="evidence" value="ECO:0007669"/>
    <property type="project" value="TreeGrafter"/>
</dbReference>
<accession>A0A4Z0A743</accession>
<keyword evidence="1" id="KW-0378">Hydrolase</keyword>
<dbReference type="InterPro" id="IPR015797">
    <property type="entry name" value="NUDIX_hydrolase-like_dom_sf"/>
</dbReference>